<accession>A0A1Z4BKV2</accession>
<sequence length="175" mass="19351">MKNLLFFTLLFFALQISAQEAYNKGNVFIDVQTGASFIGGIIGGGVHYGVTPRISVGANLSNQSFNLNSKYETAYVPELSADLHFDHRITTDWYSGLSVGYCFWQSNTPDSYSSGGCETSSSPIPEKFRREHPDNLALWNVHLGFRYFIFKNVGLNGQVAFGNVLSFKVGVSVKI</sequence>
<organism evidence="2 3">
    <name type="scientific">Capnocytophaga endodontalis</name>
    <dbReference type="NCBI Taxonomy" id="2708117"/>
    <lineage>
        <taxon>Bacteria</taxon>
        <taxon>Pseudomonadati</taxon>
        <taxon>Bacteroidota</taxon>
        <taxon>Flavobacteriia</taxon>
        <taxon>Flavobacteriales</taxon>
        <taxon>Flavobacteriaceae</taxon>
        <taxon>Capnocytophaga</taxon>
    </lineage>
</organism>
<evidence type="ECO:0008006" key="4">
    <source>
        <dbReference type="Google" id="ProtNLM"/>
    </source>
</evidence>
<dbReference type="AlphaFoldDB" id="A0A1Z4BKV2"/>
<name>A0A1Z4BKV2_9FLAO</name>
<dbReference type="SUPFAM" id="SSF56925">
    <property type="entry name" value="OMPA-like"/>
    <property type="match status" value="1"/>
</dbReference>
<feature type="chain" id="PRO_5012870902" description="Outer membrane protein beta-barrel domain-containing protein" evidence="1">
    <location>
        <begin position="19"/>
        <end position="175"/>
    </location>
</feature>
<dbReference type="Gene3D" id="2.40.160.20">
    <property type="match status" value="1"/>
</dbReference>
<evidence type="ECO:0000313" key="3">
    <source>
        <dbReference type="Proteomes" id="UP000197007"/>
    </source>
</evidence>
<dbReference type="InterPro" id="IPR011250">
    <property type="entry name" value="OMP/PagP_B-barrel"/>
</dbReference>
<feature type="signal peptide" evidence="1">
    <location>
        <begin position="1"/>
        <end position="18"/>
    </location>
</feature>
<gene>
    <name evidence="2" type="ORF">CBG49_01635</name>
</gene>
<protein>
    <recommendedName>
        <fullName evidence="4">Outer membrane protein beta-barrel domain-containing protein</fullName>
    </recommendedName>
</protein>
<evidence type="ECO:0000256" key="1">
    <source>
        <dbReference type="SAM" id="SignalP"/>
    </source>
</evidence>
<proteinExistence type="predicted"/>
<dbReference type="EMBL" id="CP022022">
    <property type="protein sequence ID" value="ASF41893.1"/>
    <property type="molecule type" value="Genomic_DNA"/>
</dbReference>
<reference evidence="3" key="1">
    <citation type="submission" date="2017-06" db="EMBL/GenBank/DDBJ databases">
        <title>Complete genome sequence of Capnocytophaga sp. KCOM 1579 (=ChDC OS43) isolated from a human refractory periapical abscess lesion.</title>
        <authorList>
            <person name="Kook J.-K."/>
            <person name="Park S.-N."/>
            <person name="Lim Y.K."/>
            <person name="Roh H."/>
        </authorList>
    </citation>
    <scope>NUCLEOTIDE SEQUENCE [LARGE SCALE GENOMIC DNA]</scope>
    <source>
        <strain evidence="3">ChDC OS43</strain>
    </source>
</reference>
<evidence type="ECO:0000313" key="2">
    <source>
        <dbReference type="EMBL" id="ASF41893.1"/>
    </source>
</evidence>
<dbReference type="Proteomes" id="UP000197007">
    <property type="component" value="Chromosome"/>
</dbReference>
<keyword evidence="3" id="KW-1185">Reference proteome</keyword>
<keyword evidence="1" id="KW-0732">Signal</keyword>
<dbReference type="KEGG" id="capn:CBG49_01635"/>
<dbReference type="RefSeq" id="WP_088593101.1">
    <property type="nucleotide sequence ID" value="NZ_CP022022.1"/>
</dbReference>